<reference evidence="3" key="1">
    <citation type="submission" date="2021-11" db="EMBL/GenBank/DDBJ databases">
        <authorList>
            <person name="Schell T."/>
        </authorList>
    </citation>
    <scope>NUCLEOTIDE SEQUENCE</scope>
    <source>
        <strain evidence="3">M5</strain>
    </source>
</reference>
<sequence>MSCHKKIVFSCAVVSVLLLSILVPIHGISTGAPAAACKDMTPEHGELPQTTTSPFKTEIPVGAYVLMDDSVKIELRSTTSDTFKGFLVMAFDSEDASTPIGTFKQPVNELAQLMNCTSDGVLNAATHTTSAEKTLVNLEWQPPKYYMGTAVFRTTYVKDKKTYWIKTESITVSFVMEIPSSAPRSNSVWAGLMAVSLLAFLMR</sequence>
<keyword evidence="4" id="KW-1185">Reference proteome</keyword>
<feature type="chain" id="PRO_5035312921" description="Reelin domain-containing protein" evidence="1">
    <location>
        <begin position="28"/>
        <end position="203"/>
    </location>
</feature>
<dbReference type="PANTHER" id="PTHR45828:SF36">
    <property type="entry name" value="REELIN DOMAIN-CONTAINING PROTEIN"/>
    <property type="match status" value="1"/>
</dbReference>
<evidence type="ECO:0000313" key="4">
    <source>
        <dbReference type="Proteomes" id="UP000789390"/>
    </source>
</evidence>
<dbReference type="Pfam" id="PF02014">
    <property type="entry name" value="Reeler"/>
    <property type="match status" value="1"/>
</dbReference>
<dbReference type="Proteomes" id="UP000789390">
    <property type="component" value="Unassembled WGS sequence"/>
</dbReference>
<feature type="signal peptide" evidence="1">
    <location>
        <begin position="1"/>
        <end position="27"/>
    </location>
</feature>
<organism evidence="3 4">
    <name type="scientific">Daphnia galeata</name>
    <dbReference type="NCBI Taxonomy" id="27404"/>
    <lineage>
        <taxon>Eukaryota</taxon>
        <taxon>Metazoa</taxon>
        <taxon>Ecdysozoa</taxon>
        <taxon>Arthropoda</taxon>
        <taxon>Crustacea</taxon>
        <taxon>Branchiopoda</taxon>
        <taxon>Diplostraca</taxon>
        <taxon>Cladocera</taxon>
        <taxon>Anomopoda</taxon>
        <taxon>Daphniidae</taxon>
        <taxon>Daphnia</taxon>
    </lineage>
</organism>
<accession>A0A8J2RCS6</accession>
<dbReference type="Gene3D" id="2.60.40.4060">
    <property type="entry name" value="Reeler domain"/>
    <property type="match status" value="1"/>
</dbReference>
<dbReference type="EMBL" id="CAKKLH010000035">
    <property type="protein sequence ID" value="CAH0100361.1"/>
    <property type="molecule type" value="Genomic_DNA"/>
</dbReference>
<dbReference type="CDD" id="cd08544">
    <property type="entry name" value="Reeler"/>
    <property type="match status" value="1"/>
</dbReference>
<dbReference type="GO" id="GO:0016020">
    <property type="term" value="C:membrane"/>
    <property type="evidence" value="ECO:0007669"/>
    <property type="project" value="TreeGrafter"/>
</dbReference>
<comment type="caution">
    <text evidence="3">The sequence shown here is derived from an EMBL/GenBank/DDBJ whole genome shotgun (WGS) entry which is preliminary data.</text>
</comment>
<dbReference type="AlphaFoldDB" id="A0A8J2RCS6"/>
<keyword evidence="1" id="KW-0732">Signal</keyword>
<feature type="domain" description="Reelin" evidence="2">
    <location>
        <begin position="14"/>
        <end position="187"/>
    </location>
</feature>
<dbReference type="InterPro" id="IPR042307">
    <property type="entry name" value="Reeler_sf"/>
</dbReference>
<evidence type="ECO:0000259" key="2">
    <source>
        <dbReference type="PROSITE" id="PS51019"/>
    </source>
</evidence>
<name>A0A8J2RCS6_9CRUS</name>
<dbReference type="PROSITE" id="PS51019">
    <property type="entry name" value="REELIN"/>
    <property type="match status" value="1"/>
</dbReference>
<dbReference type="InterPro" id="IPR002861">
    <property type="entry name" value="Reeler_dom"/>
</dbReference>
<proteinExistence type="predicted"/>
<dbReference type="PANTHER" id="PTHR45828">
    <property type="entry name" value="CYTOCHROME B561/FERRIC REDUCTASE TRANSMEMBRANE"/>
    <property type="match status" value="1"/>
</dbReference>
<dbReference type="InterPro" id="IPR051237">
    <property type="entry name" value="Ferric-chelate_Red/DefProt"/>
</dbReference>
<dbReference type="OrthoDB" id="6418377at2759"/>
<gene>
    <name evidence="3" type="ORF">DGAL_LOCUS2591</name>
</gene>
<evidence type="ECO:0000313" key="3">
    <source>
        <dbReference type="EMBL" id="CAH0100361.1"/>
    </source>
</evidence>
<protein>
    <recommendedName>
        <fullName evidence="2">Reelin domain-containing protein</fullName>
    </recommendedName>
</protein>
<evidence type="ECO:0000256" key="1">
    <source>
        <dbReference type="SAM" id="SignalP"/>
    </source>
</evidence>